<name>A0A2N9KFP7_9LACO</name>
<keyword evidence="5" id="KW-1185">Reference proteome</keyword>
<sequence>MKYFSPKLQKYIDDNTTPTQNIGTLVASAALFISLLLVINTALHFLFGNENFTNLLVYLVELALFVIIVIARVNYVNKIQNDIYTSMNNGTFDYGKIKNWNRFAYTYNISRLIVKFKLLELFGNDIISTKFTTAGVTVGITPIKMITSEQIQENVLNAFSVNAENIQFSEDGSSYRFEMSLAGLKLLEPQDIVEYN</sequence>
<dbReference type="EMBL" id="OKQR01000002">
    <property type="protein sequence ID" value="SPD93754.1"/>
    <property type="molecule type" value="Genomic_DNA"/>
</dbReference>
<accession>A0A2N9KFP7</accession>
<dbReference type="RefSeq" id="WP_072614316.1">
    <property type="nucleotide sequence ID" value="NZ_AP017935.1"/>
</dbReference>
<dbReference type="EMBL" id="OKQU01000002">
    <property type="protein sequence ID" value="SPE09410.1"/>
    <property type="molecule type" value="Genomic_DNA"/>
</dbReference>
<gene>
    <name evidence="2" type="ORF">LES8486_01418</name>
    <name evidence="3" type="ORF">LES9216_01565</name>
</gene>
<feature type="transmembrane region" description="Helical" evidence="1">
    <location>
        <begin position="55"/>
        <end position="75"/>
    </location>
</feature>
<evidence type="ECO:0000313" key="2">
    <source>
        <dbReference type="EMBL" id="SPD93754.1"/>
    </source>
</evidence>
<evidence type="ECO:0000256" key="1">
    <source>
        <dbReference type="SAM" id="Phobius"/>
    </source>
</evidence>
<evidence type="ECO:0000313" key="5">
    <source>
        <dbReference type="Proteomes" id="UP000239237"/>
    </source>
</evidence>
<organism evidence="3 4">
    <name type="scientific">Leuconostoc suionicum</name>
    <dbReference type="NCBI Taxonomy" id="1511761"/>
    <lineage>
        <taxon>Bacteria</taxon>
        <taxon>Bacillati</taxon>
        <taxon>Bacillota</taxon>
        <taxon>Bacilli</taxon>
        <taxon>Lactobacillales</taxon>
        <taxon>Lactobacillaceae</taxon>
        <taxon>Leuconostoc</taxon>
    </lineage>
</organism>
<reference evidence="3 4" key="1">
    <citation type="submission" date="2018-02" db="EMBL/GenBank/DDBJ databases">
        <authorList>
            <person name="Cohen D.B."/>
            <person name="Kent A.D."/>
        </authorList>
    </citation>
    <scope>NUCLEOTIDE SEQUENCE [LARGE SCALE GENOMIC DNA]</scope>
    <source>
        <strain evidence="3 4">CECT 9216</strain>
    </source>
</reference>
<reference evidence="2 5" key="2">
    <citation type="submission" date="2018-02" db="EMBL/GenBank/DDBJ databases">
        <authorList>
            <person name="Rodrigo-Torres L."/>
            <person name="Arahal R. D."/>
            <person name="Lucena T."/>
        </authorList>
    </citation>
    <scope>NUCLEOTIDE SEQUENCE [LARGE SCALE GENOMIC DNA]</scope>
    <source>
        <strain evidence="2 5">CECT 8486</strain>
    </source>
</reference>
<keyword evidence="1" id="KW-0812">Transmembrane</keyword>
<dbReference type="GeneID" id="99674976"/>
<dbReference type="Proteomes" id="UP000237923">
    <property type="component" value="Unassembled WGS sequence"/>
</dbReference>
<keyword evidence="1" id="KW-1133">Transmembrane helix</keyword>
<evidence type="ECO:0000313" key="3">
    <source>
        <dbReference type="EMBL" id="SPE09410.1"/>
    </source>
</evidence>
<dbReference type="AlphaFoldDB" id="A0A2N9KFP7"/>
<feature type="transmembrane region" description="Helical" evidence="1">
    <location>
        <begin position="21"/>
        <end position="43"/>
    </location>
</feature>
<proteinExistence type="predicted"/>
<protein>
    <submittedName>
        <fullName evidence="3">Uncharacterized protein</fullName>
    </submittedName>
</protein>
<evidence type="ECO:0000313" key="4">
    <source>
        <dbReference type="Proteomes" id="UP000237923"/>
    </source>
</evidence>
<dbReference type="Proteomes" id="UP000239237">
    <property type="component" value="Unassembled WGS sequence"/>
</dbReference>
<dbReference type="KEGG" id="lsu:A6B45_09215"/>
<keyword evidence="1" id="KW-0472">Membrane</keyword>